<keyword evidence="1" id="KW-0472">Membrane</keyword>
<keyword evidence="2" id="KW-0496">Mitochondrion</keyword>
<geneLocation type="mitochondrion" evidence="2"/>
<evidence type="ECO:0000313" key="2">
    <source>
        <dbReference type="EMBL" id="QHN55142.1"/>
    </source>
</evidence>
<gene>
    <name evidence="2" type="primary">ATP8</name>
</gene>
<sequence>MPQMYPMNWLFLFMFFTLIYITMIIMCYFSKKNFLKKIINFKKIKKINLIWKW</sequence>
<accession>A0A6B9TZ17</accession>
<evidence type="ECO:0000256" key="1">
    <source>
        <dbReference type="SAM" id="Phobius"/>
    </source>
</evidence>
<proteinExistence type="predicted"/>
<keyword evidence="1" id="KW-1133">Transmembrane helix</keyword>
<keyword evidence="1" id="KW-0812">Transmembrane</keyword>
<organism evidence="2">
    <name type="scientific">Neodiprion sertifer</name>
    <name type="common">European pine sawfly</name>
    <dbReference type="NCBI Taxonomy" id="441937"/>
    <lineage>
        <taxon>Eukaryota</taxon>
        <taxon>Metazoa</taxon>
        <taxon>Ecdysozoa</taxon>
        <taxon>Arthropoda</taxon>
        <taxon>Hexapoda</taxon>
        <taxon>Insecta</taxon>
        <taxon>Pterygota</taxon>
        <taxon>Neoptera</taxon>
        <taxon>Endopterygota</taxon>
        <taxon>Hymenoptera</taxon>
        <taxon>Tenthredinoidea</taxon>
        <taxon>Diprionidae</taxon>
        <taxon>Diprioninae</taxon>
        <taxon>Neodiprion</taxon>
    </lineage>
</organism>
<protein>
    <submittedName>
        <fullName evidence="2">ATP synthase F0 subunit 8</fullName>
    </submittedName>
</protein>
<feature type="transmembrane region" description="Helical" evidence="1">
    <location>
        <begin position="6"/>
        <end position="29"/>
    </location>
</feature>
<reference evidence="2" key="1">
    <citation type="journal article" date="2020" name="Int. J. Biol. Macromol.">
        <title>Comparative mitogenomics of Hymenoptera reveals evolutionary differences in structure and composition.</title>
        <authorList>
            <person name="Aydemir M.N."/>
            <person name="Korkmaz E.M."/>
        </authorList>
    </citation>
    <scope>NUCLEOTIDE SEQUENCE</scope>
</reference>
<dbReference type="EMBL" id="MK994526">
    <property type="protein sequence ID" value="QHN55142.1"/>
    <property type="molecule type" value="Genomic_DNA"/>
</dbReference>
<dbReference type="AlphaFoldDB" id="A0A6B9TZ17"/>
<name>A0A6B9TZ17_9HYME</name>